<dbReference type="GO" id="GO:0006788">
    <property type="term" value="P:heme oxidation"/>
    <property type="evidence" value="ECO:0007669"/>
    <property type="project" value="InterPro"/>
</dbReference>
<dbReference type="Proteomes" id="UP000182248">
    <property type="component" value="Unassembled WGS sequence"/>
</dbReference>
<reference evidence="1 2" key="1">
    <citation type="submission" date="2016-11" db="EMBL/GenBank/DDBJ databases">
        <authorList>
            <person name="Jaros S."/>
            <person name="Januszkiewicz K."/>
            <person name="Wedrychowicz H."/>
        </authorList>
    </citation>
    <scope>NUCLEOTIDE SEQUENCE [LARGE SCALE GENOMIC DNA]</scope>
    <source>
        <strain evidence="1 2">CGMCC 1.12145</strain>
    </source>
</reference>
<gene>
    <name evidence="1" type="ORF">SAMN02927921_00447</name>
</gene>
<keyword evidence="2" id="KW-1185">Reference proteome</keyword>
<proteinExistence type="predicted"/>
<dbReference type="AlphaFoldDB" id="A0A1K1M7B4"/>
<evidence type="ECO:0000313" key="1">
    <source>
        <dbReference type="EMBL" id="SFW19032.1"/>
    </source>
</evidence>
<organism evidence="1 2">
    <name type="scientific">Sinomicrobium oceani</name>
    <dbReference type="NCBI Taxonomy" id="1150368"/>
    <lineage>
        <taxon>Bacteria</taxon>
        <taxon>Pseudomonadati</taxon>
        <taxon>Bacteroidota</taxon>
        <taxon>Flavobacteriia</taxon>
        <taxon>Flavobacteriales</taxon>
        <taxon>Flavobacteriaceae</taxon>
        <taxon>Sinomicrobium</taxon>
    </lineage>
</organism>
<dbReference type="Pfam" id="PF01126">
    <property type="entry name" value="Heme_oxygenase"/>
    <property type="match status" value="1"/>
</dbReference>
<name>A0A1K1M7B4_9FLAO</name>
<dbReference type="OrthoDB" id="114943at2"/>
<dbReference type="GO" id="GO:0004392">
    <property type="term" value="F:heme oxygenase (decyclizing) activity"/>
    <property type="evidence" value="ECO:0007669"/>
    <property type="project" value="InterPro"/>
</dbReference>
<dbReference type="Gene3D" id="1.20.910.10">
    <property type="entry name" value="Heme oxygenase-like"/>
    <property type="match status" value="1"/>
</dbReference>
<dbReference type="RefSeq" id="WP_072315743.1">
    <property type="nucleotide sequence ID" value="NZ_FPJE01000002.1"/>
</dbReference>
<dbReference type="EMBL" id="FPJE01000002">
    <property type="protein sequence ID" value="SFW19032.1"/>
    <property type="molecule type" value="Genomic_DNA"/>
</dbReference>
<protein>
    <submittedName>
        <fullName evidence="1">Heme oxygenase</fullName>
    </submittedName>
</protein>
<accession>A0A1K1M7B4</accession>
<dbReference type="InterPro" id="IPR016053">
    <property type="entry name" value="Haem_Oase-like"/>
</dbReference>
<sequence>MEKLSAIIKESTRAHHQETEKKVVLRIKNIRNNEDYAALLKCFYAYFGAVEKAIAPYINDILPDYAERRDSSFIRKDIEALGGSTENLPRAIAPAIANGVQAMGALYVLEGSIMGGPYIVQMLQKKGIDKGFDFFGGYGEGSAGKWAAFTEVLDNLPGSSEEQDMAVRTASETFKRFGDVFDEVAVTGI</sequence>
<dbReference type="CDD" id="cd19166">
    <property type="entry name" value="HemeO-bac"/>
    <property type="match status" value="1"/>
</dbReference>
<evidence type="ECO:0000313" key="2">
    <source>
        <dbReference type="Proteomes" id="UP000182248"/>
    </source>
</evidence>
<dbReference type="SUPFAM" id="SSF48613">
    <property type="entry name" value="Heme oxygenase-like"/>
    <property type="match status" value="1"/>
</dbReference>
<dbReference type="STRING" id="1150368.SAMN02927921_00447"/>
<dbReference type="InterPro" id="IPR016084">
    <property type="entry name" value="Haem_Oase-like_multi-hlx"/>
</dbReference>